<feature type="region of interest" description="Disordered" evidence="6">
    <location>
        <begin position="103"/>
        <end position="142"/>
    </location>
</feature>
<feature type="region of interest" description="Disordered" evidence="6">
    <location>
        <begin position="242"/>
        <end position="293"/>
    </location>
</feature>
<organism evidence="9 10">
    <name type="scientific">Cymbomonas tetramitiformis</name>
    <dbReference type="NCBI Taxonomy" id="36881"/>
    <lineage>
        <taxon>Eukaryota</taxon>
        <taxon>Viridiplantae</taxon>
        <taxon>Chlorophyta</taxon>
        <taxon>Pyramimonadophyceae</taxon>
        <taxon>Pyramimonadales</taxon>
        <taxon>Pyramimonadaceae</taxon>
        <taxon>Cymbomonas</taxon>
    </lineage>
</organism>
<keyword evidence="10" id="KW-1185">Reference proteome</keyword>
<dbReference type="InterPro" id="IPR008979">
    <property type="entry name" value="Galactose-bd-like_sf"/>
</dbReference>
<feature type="coiled-coil region" evidence="5">
    <location>
        <begin position="868"/>
        <end position="909"/>
    </location>
</feature>
<evidence type="ECO:0000259" key="8">
    <source>
        <dbReference type="PROSITE" id="PS51469"/>
    </source>
</evidence>
<keyword evidence="2 7" id="KW-0812">Transmembrane</keyword>
<feature type="compositionally biased region" description="Polar residues" evidence="6">
    <location>
        <begin position="314"/>
        <end position="326"/>
    </location>
</feature>
<evidence type="ECO:0000256" key="4">
    <source>
        <dbReference type="ARBA" id="ARBA00023136"/>
    </source>
</evidence>
<feature type="transmembrane region" description="Helical" evidence="7">
    <location>
        <begin position="944"/>
        <end position="960"/>
    </location>
</feature>
<feature type="region of interest" description="Disordered" evidence="6">
    <location>
        <begin position="308"/>
        <end position="339"/>
    </location>
</feature>
<feature type="compositionally biased region" description="Low complexity" evidence="6">
    <location>
        <begin position="739"/>
        <end position="754"/>
    </location>
</feature>
<evidence type="ECO:0000256" key="2">
    <source>
        <dbReference type="ARBA" id="ARBA00022692"/>
    </source>
</evidence>
<feature type="compositionally biased region" description="Basic and acidic residues" evidence="6">
    <location>
        <begin position="246"/>
        <end position="277"/>
    </location>
</feature>
<feature type="compositionally biased region" description="Gly residues" evidence="6">
    <location>
        <begin position="696"/>
        <end position="707"/>
    </location>
</feature>
<dbReference type="Proteomes" id="UP001190700">
    <property type="component" value="Unassembled WGS sequence"/>
</dbReference>
<evidence type="ECO:0000313" key="10">
    <source>
        <dbReference type="Proteomes" id="UP001190700"/>
    </source>
</evidence>
<dbReference type="AlphaFoldDB" id="A0AAE0GJP3"/>
<reference evidence="9 10" key="1">
    <citation type="journal article" date="2015" name="Genome Biol. Evol.">
        <title>Comparative Genomics of a Bacterivorous Green Alga Reveals Evolutionary Causalities and Consequences of Phago-Mixotrophic Mode of Nutrition.</title>
        <authorList>
            <person name="Burns J.A."/>
            <person name="Paasch A."/>
            <person name="Narechania A."/>
            <person name="Kim E."/>
        </authorList>
    </citation>
    <scope>NUCLEOTIDE SEQUENCE [LARGE SCALE GENOMIC DNA]</scope>
    <source>
        <strain evidence="9 10">PLY_AMNH</strain>
    </source>
</reference>
<dbReference type="SUPFAM" id="SSF49785">
    <property type="entry name" value="Galactose-binding domain-like"/>
    <property type="match status" value="1"/>
</dbReference>
<dbReference type="PANTHER" id="PTHR12953">
    <property type="entry name" value="MEMBRANE PROTEIN CH1 RELATED"/>
    <property type="match status" value="1"/>
</dbReference>
<gene>
    <name evidence="9" type="ORF">CYMTET_12831</name>
</gene>
<dbReference type="GO" id="GO:0012505">
    <property type="term" value="C:endomembrane system"/>
    <property type="evidence" value="ECO:0007669"/>
    <property type="project" value="UniProtKB-SubCell"/>
</dbReference>
<feature type="region of interest" description="Disordered" evidence="6">
    <location>
        <begin position="512"/>
        <end position="802"/>
    </location>
</feature>
<feature type="domain" description="SUN" evidence="8">
    <location>
        <begin position="328"/>
        <end position="496"/>
    </location>
</feature>
<feature type="compositionally biased region" description="Acidic residues" evidence="6">
    <location>
        <begin position="132"/>
        <end position="142"/>
    </location>
</feature>
<keyword evidence="5" id="KW-0175">Coiled coil</keyword>
<dbReference type="PANTHER" id="PTHR12953:SF0">
    <property type="entry name" value="SUN DOMAIN-CONTAINING OSSIFICATION FACTOR"/>
    <property type="match status" value="1"/>
</dbReference>
<evidence type="ECO:0000256" key="3">
    <source>
        <dbReference type="ARBA" id="ARBA00022989"/>
    </source>
</evidence>
<dbReference type="Gene3D" id="2.60.120.260">
    <property type="entry name" value="Galactose-binding domain-like"/>
    <property type="match status" value="1"/>
</dbReference>
<dbReference type="InterPro" id="IPR012919">
    <property type="entry name" value="SUN_dom"/>
</dbReference>
<evidence type="ECO:0000313" key="9">
    <source>
        <dbReference type="EMBL" id="KAK3279268.1"/>
    </source>
</evidence>
<feature type="compositionally biased region" description="Low complexity" evidence="6">
    <location>
        <begin position="788"/>
        <end position="802"/>
    </location>
</feature>
<feature type="compositionally biased region" description="Polar residues" evidence="6">
    <location>
        <begin position="619"/>
        <end position="634"/>
    </location>
</feature>
<feature type="compositionally biased region" description="Basic and acidic residues" evidence="6">
    <location>
        <begin position="661"/>
        <end position="680"/>
    </location>
</feature>
<dbReference type="EMBL" id="LGRX02005038">
    <property type="protein sequence ID" value="KAK3279268.1"/>
    <property type="molecule type" value="Genomic_DNA"/>
</dbReference>
<dbReference type="GO" id="GO:0005737">
    <property type="term" value="C:cytoplasm"/>
    <property type="evidence" value="ECO:0007669"/>
    <property type="project" value="TreeGrafter"/>
</dbReference>
<dbReference type="GO" id="GO:0016020">
    <property type="term" value="C:membrane"/>
    <property type="evidence" value="ECO:0007669"/>
    <property type="project" value="InterPro"/>
</dbReference>
<accession>A0AAE0GJP3</accession>
<comment type="subcellular location">
    <subcellularLocation>
        <location evidence="1">Endomembrane system</location>
    </subcellularLocation>
</comment>
<dbReference type="PROSITE" id="PS51469">
    <property type="entry name" value="SUN"/>
    <property type="match status" value="1"/>
</dbReference>
<feature type="compositionally biased region" description="Polar residues" evidence="6">
    <location>
        <begin position="108"/>
        <end position="131"/>
    </location>
</feature>
<feature type="transmembrane region" description="Helical" evidence="7">
    <location>
        <begin position="972"/>
        <end position="994"/>
    </location>
</feature>
<evidence type="ECO:0000256" key="6">
    <source>
        <dbReference type="SAM" id="MobiDB-lite"/>
    </source>
</evidence>
<name>A0AAE0GJP3_9CHLO</name>
<sequence>MPVPPLAPDGVEAGLGLPGLVLTSAFFPTSVISTASGMIPTQDEDSGVADTRLQESSKLPESNVVNGNMTPSPKNTSGDISEEPFPIVPSCLSTAADAELPYAATDGDTCSPTSPLATESIVSTPGISNDQTDGEIQSEDQPTEVCGEDAVLGTTPPNPAVQEIPCYTPVRSWWTDPNQLTCVAQHESCVGEADIGDEEVTNVQDVAPEPPPVRVQKNKSHATQDIIPLDVYKKNMAEKVAAARAEAQENKKRQEEAEENKKRLDAEIERESSHDFDDVGGATRTGSAQEDAGVPLDMAHREFGAPITMPYAGSSLQPKESSTEGAGNTAAPQEMTAPSAVSPAAKAVFGGDEDKLLQNYAASSNGAKTISANPEGKHASAILSENPDTYYISPCAANRWTVVELSEEAMVTTVVLANYEFYSSSVKEFEIFGSQKHPTQSWVWLGKFEADNVRTPQKFVMPQPAWVRYIRLQMDTHHGAEHFCTLSLLRVHGVDVVESFKHEMELMDQEMEEVESVLRAPNSRDPAEAEAVPSVEPLDESVDEPSLPPEDAPAATTPPLEVPLEAADVGGGQPGIDAPAGASWTSLSSEPNTASADSVIVASESKAQNHSDAAPGASTWDSTNITSSEDSSVSAHDDATSAPVLGDVHEADPGAGASKGDSARREASPLETEDHVDKAGRAGSAGGTPVVMDAGTGKGAAGDGVVGLGSSKGSRPAPVAGGEGLQNKGGPAGVGTGSGASPENNTAAAAGPALQPGPPPPSSTVAAPGSVTAPSTSTGSGGPATLNTAAGPGSPAPGASANGQAAAAAGASTAGAAGAQSPSTAGQGASGSGSIFQVLTQKIKHLELNQSVFDRYVEDLNQKYLAHFDDLDKELLTVEEEFQQMNATLLDLEKQLTAAEERLTVERTTTRTKLASDMREKILPLHAELASLKKAARHSDDRELVILALAALVIGALMAQPPTEEQPARFRVVVGSMTICCGLLNMCFIVWARVNSVGI</sequence>
<feature type="region of interest" description="Disordered" evidence="6">
    <location>
        <begin position="38"/>
        <end position="85"/>
    </location>
</feature>
<protein>
    <recommendedName>
        <fullName evidence="8">SUN domain-containing protein</fullName>
    </recommendedName>
</protein>
<proteinExistence type="predicted"/>
<dbReference type="GO" id="GO:0034975">
    <property type="term" value="P:protein folding in endoplasmic reticulum"/>
    <property type="evidence" value="ECO:0007669"/>
    <property type="project" value="TreeGrafter"/>
</dbReference>
<evidence type="ECO:0000256" key="1">
    <source>
        <dbReference type="ARBA" id="ARBA00004308"/>
    </source>
</evidence>
<keyword evidence="4 7" id="KW-0472">Membrane</keyword>
<keyword evidence="3 7" id="KW-1133">Transmembrane helix</keyword>
<feature type="compositionally biased region" description="Polar residues" evidence="6">
    <location>
        <begin position="54"/>
        <end position="79"/>
    </location>
</feature>
<evidence type="ECO:0000256" key="7">
    <source>
        <dbReference type="SAM" id="Phobius"/>
    </source>
</evidence>
<comment type="caution">
    <text evidence="9">The sequence shown here is derived from an EMBL/GenBank/DDBJ whole genome shotgun (WGS) entry which is preliminary data.</text>
</comment>
<feature type="compositionally biased region" description="Polar residues" evidence="6">
    <location>
        <begin position="583"/>
        <end position="596"/>
    </location>
</feature>
<dbReference type="Pfam" id="PF07738">
    <property type="entry name" value="Sad1_UNC"/>
    <property type="match status" value="1"/>
</dbReference>
<evidence type="ECO:0000256" key="5">
    <source>
        <dbReference type="SAM" id="Coils"/>
    </source>
</evidence>
<dbReference type="InterPro" id="IPR045120">
    <property type="entry name" value="Suco/Slp1-like"/>
</dbReference>